<feature type="non-terminal residue" evidence="1">
    <location>
        <position position="46"/>
    </location>
</feature>
<reference evidence="1 2" key="1">
    <citation type="submission" date="2013-11" db="EMBL/GenBank/DDBJ databases">
        <title>Genome sequencing of Stegodyphus mimosarum.</title>
        <authorList>
            <person name="Bechsgaard J."/>
        </authorList>
    </citation>
    <scope>NUCLEOTIDE SEQUENCE [LARGE SCALE GENOMIC DNA]</scope>
</reference>
<sequence length="46" mass="5809">MLLLLCRRFKSASRFLTFYYFMLLHCQKKFIFNMMQAFLRELFSHH</sequence>
<dbReference type="Proteomes" id="UP000054359">
    <property type="component" value="Unassembled WGS sequence"/>
</dbReference>
<keyword evidence="2" id="KW-1185">Reference proteome</keyword>
<evidence type="ECO:0000313" key="2">
    <source>
        <dbReference type="Proteomes" id="UP000054359"/>
    </source>
</evidence>
<dbReference type="EMBL" id="KK115232">
    <property type="protein sequence ID" value="KFM64515.1"/>
    <property type="molecule type" value="Genomic_DNA"/>
</dbReference>
<gene>
    <name evidence="1" type="ORF">X975_07910</name>
</gene>
<accession>A0A087THC6</accession>
<dbReference type="AlphaFoldDB" id="A0A087THC6"/>
<organism evidence="1 2">
    <name type="scientific">Stegodyphus mimosarum</name>
    <name type="common">African social velvet spider</name>
    <dbReference type="NCBI Taxonomy" id="407821"/>
    <lineage>
        <taxon>Eukaryota</taxon>
        <taxon>Metazoa</taxon>
        <taxon>Ecdysozoa</taxon>
        <taxon>Arthropoda</taxon>
        <taxon>Chelicerata</taxon>
        <taxon>Arachnida</taxon>
        <taxon>Araneae</taxon>
        <taxon>Araneomorphae</taxon>
        <taxon>Entelegynae</taxon>
        <taxon>Eresoidea</taxon>
        <taxon>Eresidae</taxon>
        <taxon>Stegodyphus</taxon>
    </lineage>
</organism>
<evidence type="ECO:0000313" key="1">
    <source>
        <dbReference type="EMBL" id="KFM64515.1"/>
    </source>
</evidence>
<name>A0A087THC6_STEMI</name>
<proteinExistence type="predicted"/>
<protein>
    <submittedName>
        <fullName evidence="1">Uncharacterized protein</fullName>
    </submittedName>
</protein>